<accession>A0A8S0SCJ9</accession>
<proteinExistence type="predicted"/>
<feature type="non-terminal residue" evidence="1">
    <location>
        <position position="235"/>
    </location>
</feature>
<dbReference type="AlphaFoldDB" id="A0A8S0SCJ9"/>
<feature type="non-terminal residue" evidence="1">
    <location>
        <position position="1"/>
    </location>
</feature>
<organism evidence="1 2">
    <name type="scientific">Olea europaea subsp. europaea</name>
    <dbReference type="NCBI Taxonomy" id="158383"/>
    <lineage>
        <taxon>Eukaryota</taxon>
        <taxon>Viridiplantae</taxon>
        <taxon>Streptophyta</taxon>
        <taxon>Embryophyta</taxon>
        <taxon>Tracheophyta</taxon>
        <taxon>Spermatophyta</taxon>
        <taxon>Magnoliopsida</taxon>
        <taxon>eudicotyledons</taxon>
        <taxon>Gunneridae</taxon>
        <taxon>Pentapetalae</taxon>
        <taxon>asterids</taxon>
        <taxon>lamiids</taxon>
        <taxon>Lamiales</taxon>
        <taxon>Oleaceae</taxon>
        <taxon>Oleeae</taxon>
        <taxon>Olea</taxon>
    </lineage>
</organism>
<dbReference type="Proteomes" id="UP000594638">
    <property type="component" value="Unassembled WGS sequence"/>
</dbReference>
<comment type="caution">
    <text evidence="1">The sequence shown here is derived from an EMBL/GenBank/DDBJ whole genome shotgun (WGS) entry which is preliminary data.</text>
</comment>
<protein>
    <submittedName>
        <fullName evidence="1">Uncharacterized protein</fullName>
    </submittedName>
</protein>
<sequence>LVLLAQGILLTFSNGTTQYFILLGSNTFSFLPFLQINRHKAKHGSDTGTYVTGRRLNTEGNQQAFDIFRWSVIFNFLVCNIQHKIQFEISPENRFWLMLLALTTRPQRNSTIPSTKICLGHIPTSNDEGRFKAGRSEIVSSILGRLLEDRYSPRRQDLSWKAGALLEGKKESHMDFILESCSIERTRTKGGQHDFRTASSTNIVRIIKQKTSQIWLLNKRSKILLEAKIKPSIYL</sequence>
<evidence type="ECO:0000313" key="2">
    <source>
        <dbReference type="Proteomes" id="UP000594638"/>
    </source>
</evidence>
<dbReference type="OrthoDB" id="640742at2759"/>
<dbReference type="EMBL" id="CACTIH010004332">
    <property type="protein sequence ID" value="CAA2990609.1"/>
    <property type="molecule type" value="Genomic_DNA"/>
</dbReference>
<dbReference type="Gramene" id="OE9A012828T1">
    <property type="protein sequence ID" value="OE9A012828C1"/>
    <property type="gene ID" value="OE9A012828"/>
</dbReference>
<evidence type="ECO:0000313" key="1">
    <source>
        <dbReference type="EMBL" id="CAA2990609.1"/>
    </source>
</evidence>
<name>A0A8S0SCJ9_OLEEU</name>
<reference evidence="1 2" key="1">
    <citation type="submission" date="2019-12" db="EMBL/GenBank/DDBJ databases">
        <authorList>
            <person name="Alioto T."/>
            <person name="Alioto T."/>
            <person name="Gomez Garrido J."/>
        </authorList>
    </citation>
    <scope>NUCLEOTIDE SEQUENCE [LARGE SCALE GENOMIC DNA]</scope>
</reference>
<gene>
    <name evidence="1" type="ORF">OLEA9_A012828</name>
</gene>
<keyword evidence="2" id="KW-1185">Reference proteome</keyword>